<feature type="compositionally biased region" description="Basic and acidic residues" evidence="1">
    <location>
        <begin position="42"/>
        <end position="52"/>
    </location>
</feature>
<proteinExistence type="predicted"/>
<dbReference type="EMBL" id="LR796798">
    <property type="protein sequence ID" value="CAB4166984.1"/>
    <property type="molecule type" value="Genomic_DNA"/>
</dbReference>
<evidence type="ECO:0000313" key="6">
    <source>
        <dbReference type="EMBL" id="CAB4193343.1"/>
    </source>
</evidence>
<feature type="region of interest" description="Disordered" evidence="1">
    <location>
        <begin position="20"/>
        <end position="52"/>
    </location>
</feature>
<evidence type="ECO:0000256" key="1">
    <source>
        <dbReference type="SAM" id="MobiDB-lite"/>
    </source>
</evidence>
<organism evidence="3">
    <name type="scientific">uncultured Caudovirales phage</name>
    <dbReference type="NCBI Taxonomy" id="2100421"/>
    <lineage>
        <taxon>Viruses</taxon>
        <taxon>Duplodnaviria</taxon>
        <taxon>Heunggongvirae</taxon>
        <taxon>Uroviricota</taxon>
        <taxon>Caudoviricetes</taxon>
        <taxon>Peduoviridae</taxon>
        <taxon>Maltschvirus</taxon>
        <taxon>Maltschvirus maltsch</taxon>
    </lineage>
</organism>
<dbReference type="EMBL" id="LR796924">
    <property type="protein sequence ID" value="CAB4174777.1"/>
    <property type="molecule type" value="Genomic_DNA"/>
</dbReference>
<evidence type="ECO:0000313" key="2">
    <source>
        <dbReference type="EMBL" id="CAB4166984.1"/>
    </source>
</evidence>
<evidence type="ECO:0000313" key="4">
    <source>
        <dbReference type="EMBL" id="CAB4179342.1"/>
    </source>
</evidence>
<accession>A0A6J5PV92</accession>
<dbReference type="EMBL" id="LR797196">
    <property type="protein sequence ID" value="CAB4193343.1"/>
    <property type="molecule type" value="Genomic_DNA"/>
</dbReference>
<protein>
    <submittedName>
        <fullName evidence="3">Uncharacterized protein</fullName>
    </submittedName>
</protein>
<evidence type="ECO:0000313" key="7">
    <source>
        <dbReference type="EMBL" id="CAB5231429.1"/>
    </source>
</evidence>
<dbReference type="EMBL" id="LR798433">
    <property type="protein sequence ID" value="CAB5231429.1"/>
    <property type="molecule type" value="Genomic_DNA"/>
</dbReference>
<gene>
    <name evidence="4" type="ORF">UFOVP1034_75</name>
    <name evidence="5" type="ORF">UFOVP1177_75</name>
    <name evidence="6" type="ORF">UFOVP1243_62</name>
    <name evidence="7" type="ORF">UFOVP1581_83</name>
    <name evidence="2" type="ORF">UFOVP854_83</name>
    <name evidence="3" type="ORF">UFOVP964_83</name>
</gene>
<dbReference type="EMBL" id="LR797132">
    <property type="protein sequence ID" value="CAB4189119.1"/>
    <property type="molecule type" value="Genomic_DNA"/>
</dbReference>
<evidence type="ECO:0000313" key="3">
    <source>
        <dbReference type="EMBL" id="CAB4174777.1"/>
    </source>
</evidence>
<dbReference type="EMBL" id="LR796979">
    <property type="protein sequence ID" value="CAB4179342.1"/>
    <property type="molecule type" value="Genomic_DNA"/>
</dbReference>
<reference evidence="3" key="1">
    <citation type="submission" date="2020-05" db="EMBL/GenBank/DDBJ databases">
        <authorList>
            <person name="Chiriac C."/>
            <person name="Salcher M."/>
            <person name="Ghai R."/>
            <person name="Kavagutti S V."/>
        </authorList>
    </citation>
    <scope>NUCLEOTIDE SEQUENCE</scope>
</reference>
<name>A0A6J5PV92_9CAUD</name>
<sequence length="52" mass="5672">MAKHHDKVAAALQARIANMPKGAGFKKPGSMNPRKTGYLSIKSHEAKRLLSK</sequence>
<evidence type="ECO:0000313" key="5">
    <source>
        <dbReference type="EMBL" id="CAB4189119.1"/>
    </source>
</evidence>